<dbReference type="Gene3D" id="3.40.50.300">
    <property type="entry name" value="P-loop containing nucleotide triphosphate hydrolases"/>
    <property type="match status" value="1"/>
</dbReference>
<dbReference type="PROSITE" id="PS50125">
    <property type="entry name" value="GUANYLATE_CYCLASE_2"/>
    <property type="match status" value="1"/>
</dbReference>
<protein>
    <submittedName>
        <fullName evidence="5">Guanylate cyclase</fullName>
    </submittedName>
</protein>
<dbReference type="InterPro" id="IPR041664">
    <property type="entry name" value="AAA_16"/>
</dbReference>
<dbReference type="InterPro" id="IPR001054">
    <property type="entry name" value="A/G_cyclase"/>
</dbReference>
<dbReference type="Proteomes" id="UP000317716">
    <property type="component" value="Unassembled WGS sequence"/>
</dbReference>
<dbReference type="GO" id="GO:0005737">
    <property type="term" value="C:cytoplasm"/>
    <property type="evidence" value="ECO:0007669"/>
    <property type="project" value="TreeGrafter"/>
</dbReference>
<gene>
    <name evidence="5" type="ORF">E6K72_03555</name>
</gene>
<dbReference type="GO" id="GO:0035556">
    <property type="term" value="P:intracellular signal transduction"/>
    <property type="evidence" value="ECO:0007669"/>
    <property type="project" value="InterPro"/>
</dbReference>
<dbReference type="AlphaFoldDB" id="A0A538T1U6"/>
<name>A0A538T1U6_UNCEI</name>
<feature type="non-terminal residue" evidence="5">
    <location>
        <position position="1"/>
    </location>
</feature>
<evidence type="ECO:0000256" key="2">
    <source>
        <dbReference type="ARBA" id="ARBA00022840"/>
    </source>
</evidence>
<dbReference type="PANTHER" id="PTHR16305:SF28">
    <property type="entry name" value="GUANYLATE CYCLASE DOMAIN-CONTAINING PROTEIN"/>
    <property type="match status" value="1"/>
</dbReference>
<dbReference type="Pfam" id="PF12773">
    <property type="entry name" value="DZR"/>
    <property type="match status" value="1"/>
</dbReference>
<dbReference type="GO" id="GO:0005524">
    <property type="term" value="F:ATP binding"/>
    <property type="evidence" value="ECO:0007669"/>
    <property type="project" value="UniProtKB-KW"/>
</dbReference>
<sequence length="704" mass="76868">HYANAGGARFCGECGASLTRDVTCSSCGHANPAGQTFCNGCGGRLDESARSAARDRRAYTPKHLAEKILTSRTALEGERKQVTVLFADVKGSMDLAEQLDPEAWHKVMDRFFAILAEGVHRFEGTVNQYTGDGIMALFGAPVAHEDHARRACYAALHLADELRRYATELRLRQALSFSVRMGLNSGEVVVGKIGDDLRMDYTALGHTVGLAARMEQLAEPGKVFLTDYTARLVAGFFTLRDLGESAVKGVAAPLRVYELEGVGALRTRLDVARARGFSRFVGRTEEMASLEAALGRAVAGTGQVIGVVAEAGVGKSRLCHEFTEHARAQGIAVYDAHCVAHGKMIPFLPILELLRGYFGITDQDGDEAARRKVAGTLLLLDRELTDGLPLLLDFLGVPDAERPVPRMDPEARQRQLFELIRRLVHARSRREPAVLLIDDLHWIDGASEGFVETIIEALSGTRTLFLVNFRPEYHAGWTQKSYYQQLPLLPLGPEAIAELLAALLGTDPSLAGLVERVRERTRGNPFFIEEVVQSLLEAGTLEGTKGSYRLARPVAEVAIPATVQAVLAARIDRLPEREKQILQTAAVIGKEFSEPILQAVVDLPPSELAAALRALVAAEFLYEAALFPQAEYTFRHPLTQEVADRSQLAERRARVHAAVARAIAAQYPERLDERAALPATRPRRCGTGARCASSPTHCPNRGRP</sequence>
<dbReference type="Pfam" id="PF00211">
    <property type="entry name" value="Guanylate_cyc"/>
    <property type="match status" value="1"/>
</dbReference>
<feature type="domain" description="Guanylate cyclase" evidence="4">
    <location>
        <begin position="83"/>
        <end position="215"/>
    </location>
</feature>
<keyword evidence="2" id="KW-0067">ATP-binding</keyword>
<comment type="caution">
    <text evidence="5">The sequence shown here is derived from an EMBL/GenBank/DDBJ whole genome shotgun (WGS) entry which is preliminary data.</text>
</comment>
<evidence type="ECO:0000313" key="6">
    <source>
        <dbReference type="Proteomes" id="UP000317716"/>
    </source>
</evidence>
<proteinExistence type="predicted"/>
<dbReference type="SUPFAM" id="SSF55073">
    <property type="entry name" value="Nucleotide cyclase"/>
    <property type="match status" value="1"/>
</dbReference>
<dbReference type="CDD" id="cd07302">
    <property type="entry name" value="CHD"/>
    <property type="match status" value="1"/>
</dbReference>
<evidence type="ECO:0000259" key="4">
    <source>
        <dbReference type="PROSITE" id="PS50125"/>
    </source>
</evidence>
<dbReference type="PANTHER" id="PTHR16305">
    <property type="entry name" value="TESTICULAR SOLUBLE ADENYLYL CYCLASE"/>
    <property type="match status" value="1"/>
</dbReference>
<dbReference type="InterPro" id="IPR029787">
    <property type="entry name" value="Nucleotide_cyclase"/>
</dbReference>
<dbReference type="GO" id="GO:0004016">
    <property type="term" value="F:adenylate cyclase activity"/>
    <property type="evidence" value="ECO:0007669"/>
    <property type="project" value="TreeGrafter"/>
</dbReference>
<dbReference type="Gene3D" id="3.30.70.1230">
    <property type="entry name" value="Nucleotide cyclase"/>
    <property type="match status" value="1"/>
</dbReference>
<accession>A0A538T1U6</accession>
<dbReference type="InterPro" id="IPR027417">
    <property type="entry name" value="P-loop_NTPase"/>
</dbReference>
<dbReference type="GO" id="GO:0009190">
    <property type="term" value="P:cyclic nucleotide biosynthetic process"/>
    <property type="evidence" value="ECO:0007669"/>
    <property type="project" value="InterPro"/>
</dbReference>
<evidence type="ECO:0000256" key="3">
    <source>
        <dbReference type="SAM" id="MobiDB-lite"/>
    </source>
</evidence>
<evidence type="ECO:0000313" key="5">
    <source>
        <dbReference type="EMBL" id="TMQ57592.1"/>
    </source>
</evidence>
<evidence type="ECO:0000256" key="1">
    <source>
        <dbReference type="ARBA" id="ARBA00022741"/>
    </source>
</evidence>
<dbReference type="SUPFAM" id="SSF52540">
    <property type="entry name" value="P-loop containing nucleoside triphosphate hydrolases"/>
    <property type="match status" value="1"/>
</dbReference>
<feature type="region of interest" description="Disordered" evidence="3">
    <location>
        <begin position="682"/>
        <end position="704"/>
    </location>
</feature>
<dbReference type="EMBL" id="VBOS01000116">
    <property type="protein sequence ID" value="TMQ57592.1"/>
    <property type="molecule type" value="Genomic_DNA"/>
</dbReference>
<dbReference type="SMART" id="SM00044">
    <property type="entry name" value="CYCc"/>
    <property type="match status" value="1"/>
</dbReference>
<organism evidence="5 6">
    <name type="scientific">Eiseniibacteriota bacterium</name>
    <dbReference type="NCBI Taxonomy" id="2212470"/>
    <lineage>
        <taxon>Bacteria</taxon>
        <taxon>Candidatus Eiseniibacteriota</taxon>
    </lineage>
</organism>
<reference evidence="5 6" key="1">
    <citation type="journal article" date="2019" name="Nat. Microbiol.">
        <title>Mediterranean grassland soil C-N compound turnover is dependent on rainfall and depth, and is mediated by genomically divergent microorganisms.</title>
        <authorList>
            <person name="Diamond S."/>
            <person name="Andeer P.F."/>
            <person name="Li Z."/>
            <person name="Crits-Christoph A."/>
            <person name="Burstein D."/>
            <person name="Anantharaman K."/>
            <person name="Lane K.R."/>
            <person name="Thomas B.C."/>
            <person name="Pan C."/>
            <person name="Northen T.R."/>
            <person name="Banfield J.F."/>
        </authorList>
    </citation>
    <scope>NUCLEOTIDE SEQUENCE [LARGE SCALE GENOMIC DNA]</scope>
    <source>
        <strain evidence="5">WS_2</strain>
    </source>
</reference>
<dbReference type="InterPro" id="IPR025874">
    <property type="entry name" value="DZR"/>
</dbReference>
<keyword evidence="1" id="KW-0547">Nucleotide-binding</keyword>
<dbReference type="Pfam" id="PF13191">
    <property type="entry name" value="AAA_16"/>
    <property type="match status" value="1"/>
</dbReference>